<name>A0ACB9NKN7_BAUVA</name>
<reference evidence="1 2" key="1">
    <citation type="journal article" date="2022" name="DNA Res.">
        <title>Chromosomal-level genome assembly of the orchid tree Bauhinia variegata (Leguminosae; Cercidoideae) supports the allotetraploid origin hypothesis of Bauhinia.</title>
        <authorList>
            <person name="Zhong Y."/>
            <person name="Chen Y."/>
            <person name="Zheng D."/>
            <person name="Pang J."/>
            <person name="Liu Y."/>
            <person name="Luo S."/>
            <person name="Meng S."/>
            <person name="Qian L."/>
            <person name="Wei D."/>
            <person name="Dai S."/>
            <person name="Zhou R."/>
        </authorList>
    </citation>
    <scope>NUCLEOTIDE SEQUENCE [LARGE SCALE GENOMIC DNA]</scope>
    <source>
        <strain evidence="1">BV-YZ2020</strain>
    </source>
</reference>
<organism evidence="1 2">
    <name type="scientific">Bauhinia variegata</name>
    <name type="common">Purple orchid tree</name>
    <name type="synonym">Phanera variegata</name>
    <dbReference type="NCBI Taxonomy" id="167791"/>
    <lineage>
        <taxon>Eukaryota</taxon>
        <taxon>Viridiplantae</taxon>
        <taxon>Streptophyta</taxon>
        <taxon>Embryophyta</taxon>
        <taxon>Tracheophyta</taxon>
        <taxon>Spermatophyta</taxon>
        <taxon>Magnoliopsida</taxon>
        <taxon>eudicotyledons</taxon>
        <taxon>Gunneridae</taxon>
        <taxon>Pentapetalae</taxon>
        <taxon>rosids</taxon>
        <taxon>fabids</taxon>
        <taxon>Fabales</taxon>
        <taxon>Fabaceae</taxon>
        <taxon>Cercidoideae</taxon>
        <taxon>Cercideae</taxon>
        <taxon>Bauhiniinae</taxon>
        <taxon>Bauhinia</taxon>
    </lineage>
</organism>
<gene>
    <name evidence="1" type="ORF">L6164_015454</name>
</gene>
<keyword evidence="2" id="KW-1185">Reference proteome</keyword>
<dbReference type="Proteomes" id="UP000828941">
    <property type="component" value="Chromosome 6"/>
</dbReference>
<evidence type="ECO:0000313" key="2">
    <source>
        <dbReference type="Proteomes" id="UP000828941"/>
    </source>
</evidence>
<protein>
    <submittedName>
        <fullName evidence="1">Uncharacterized protein</fullName>
    </submittedName>
</protein>
<sequence length="85" mass="9416">MDGFGLCMKLVLKPSSPSRLLLVQGPWSLTVQNHNGCVSSPAIHPSRASSLPPHGLVSIDDRFPEAKSPSYFWGYMWVVRGYLMI</sequence>
<evidence type="ECO:0000313" key="1">
    <source>
        <dbReference type="EMBL" id="KAI4336989.1"/>
    </source>
</evidence>
<comment type="caution">
    <text evidence="1">The sequence shown here is derived from an EMBL/GenBank/DDBJ whole genome shotgun (WGS) entry which is preliminary data.</text>
</comment>
<proteinExistence type="predicted"/>
<accession>A0ACB9NKN7</accession>
<dbReference type="EMBL" id="CM039431">
    <property type="protein sequence ID" value="KAI4336989.1"/>
    <property type="molecule type" value="Genomic_DNA"/>
</dbReference>